<keyword evidence="4" id="KW-1185">Reference proteome</keyword>
<gene>
    <name evidence="3" type="ORF">DPMN_090670</name>
</gene>
<dbReference type="GO" id="GO:0008270">
    <property type="term" value="F:zinc ion binding"/>
    <property type="evidence" value="ECO:0007669"/>
    <property type="project" value="InterPro"/>
</dbReference>
<dbReference type="Pfam" id="PF00246">
    <property type="entry name" value="Peptidase_M14"/>
    <property type="match status" value="1"/>
</dbReference>
<proteinExistence type="inferred from homology"/>
<evidence type="ECO:0000259" key="2">
    <source>
        <dbReference type="Pfam" id="PF00246"/>
    </source>
</evidence>
<evidence type="ECO:0000256" key="1">
    <source>
        <dbReference type="ARBA" id="ARBA00005988"/>
    </source>
</evidence>
<dbReference type="InterPro" id="IPR000834">
    <property type="entry name" value="Peptidase_M14"/>
</dbReference>
<evidence type="ECO:0000313" key="3">
    <source>
        <dbReference type="EMBL" id="KAH3848310.1"/>
    </source>
</evidence>
<dbReference type="Gene3D" id="3.40.630.10">
    <property type="entry name" value="Zn peptidases"/>
    <property type="match status" value="1"/>
</dbReference>
<dbReference type="AlphaFoldDB" id="A0A9D4R000"/>
<reference evidence="3" key="2">
    <citation type="submission" date="2020-11" db="EMBL/GenBank/DDBJ databases">
        <authorList>
            <person name="McCartney M.A."/>
            <person name="Auch B."/>
            <person name="Kono T."/>
            <person name="Mallez S."/>
            <person name="Becker A."/>
            <person name="Gohl D.M."/>
            <person name="Silverstein K.A.T."/>
            <person name="Koren S."/>
            <person name="Bechman K.B."/>
            <person name="Herman A."/>
            <person name="Abrahante J.E."/>
            <person name="Garbe J."/>
        </authorList>
    </citation>
    <scope>NUCLEOTIDE SEQUENCE</scope>
    <source>
        <strain evidence="3">Duluth1</strain>
        <tissue evidence="3">Whole animal</tissue>
    </source>
</reference>
<sequence>MVGGAMSLTYVHHNNAAMAAYLREVHNNYPDITKLYSIGKTVKGRVFILFREARCHGMLI</sequence>
<reference evidence="3" key="1">
    <citation type="journal article" date="2019" name="bioRxiv">
        <title>The Genome of the Zebra Mussel, Dreissena polymorpha: A Resource for Invasive Species Research.</title>
        <authorList>
            <person name="McCartney M.A."/>
            <person name="Auch B."/>
            <person name="Kono T."/>
            <person name="Mallez S."/>
            <person name="Zhang Y."/>
            <person name="Obille A."/>
            <person name="Becker A."/>
            <person name="Abrahante J.E."/>
            <person name="Garbe J."/>
            <person name="Badalamenti J.P."/>
            <person name="Herman A."/>
            <person name="Mangelson H."/>
            <person name="Liachko I."/>
            <person name="Sullivan S."/>
            <person name="Sone E.D."/>
            <person name="Koren S."/>
            <person name="Silverstein K.A.T."/>
            <person name="Beckman K.B."/>
            <person name="Gohl D.M."/>
        </authorList>
    </citation>
    <scope>NUCLEOTIDE SEQUENCE</scope>
    <source>
        <strain evidence="3">Duluth1</strain>
        <tissue evidence="3">Whole animal</tissue>
    </source>
</reference>
<comment type="similarity">
    <text evidence="1">Belongs to the peptidase M14 family.</text>
</comment>
<organism evidence="3 4">
    <name type="scientific">Dreissena polymorpha</name>
    <name type="common">Zebra mussel</name>
    <name type="synonym">Mytilus polymorpha</name>
    <dbReference type="NCBI Taxonomy" id="45954"/>
    <lineage>
        <taxon>Eukaryota</taxon>
        <taxon>Metazoa</taxon>
        <taxon>Spiralia</taxon>
        <taxon>Lophotrochozoa</taxon>
        <taxon>Mollusca</taxon>
        <taxon>Bivalvia</taxon>
        <taxon>Autobranchia</taxon>
        <taxon>Heteroconchia</taxon>
        <taxon>Euheterodonta</taxon>
        <taxon>Imparidentia</taxon>
        <taxon>Neoheterodontei</taxon>
        <taxon>Myida</taxon>
        <taxon>Dreissenoidea</taxon>
        <taxon>Dreissenidae</taxon>
        <taxon>Dreissena</taxon>
    </lineage>
</organism>
<comment type="caution">
    <text evidence="3">The sequence shown here is derived from an EMBL/GenBank/DDBJ whole genome shotgun (WGS) entry which is preliminary data.</text>
</comment>
<dbReference type="Proteomes" id="UP000828390">
    <property type="component" value="Unassembled WGS sequence"/>
</dbReference>
<dbReference type="GO" id="GO:0004181">
    <property type="term" value="F:metallocarboxypeptidase activity"/>
    <property type="evidence" value="ECO:0007669"/>
    <property type="project" value="InterPro"/>
</dbReference>
<protein>
    <recommendedName>
        <fullName evidence="2">Peptidase M14 domain-containing protein</fullName>
    </recommendedName>
</protein>
<dbReference type="SUPFAM" id="SSF53187">
    <property type="entry name" value="Zn-dependent exopeptidases"/>
    <property type="match status" value="1"/>
</dbReference>
<dbReference type="GO" id="GO:0006508">
    <property type="term" value="P:proteolysis"/>
    <property type="evidence" value="ECO:0007669"/>
    <property type="project" value="InterPro"/>
</dbReference>
<evidence type="ECO:0000313" key="4">
    <source>
        <dbReference type="Proteomes" id="UP000828390"/>
    </source>
</evidence>
<dbReference type="EMBL" id="JAIWYP010000003">
    <property type="protein sequence ID" value="KAH3848310.1"/>
    <property type="molecule type" value="Genomic_DNA"/>
</dbReference>
<feature type="domain" description="Peptidase M14" evidence="2">
    <location>
        <begin position="18"/>
        <end position="46"/>
    </location>
</feature>
<name>A0A9D4R000_DREPO</name>
<accession>A0A9D4R000</accession>